<accession>A0A9Q1AVV9</accession>
<keyword evidence="2" id="KW-1015">Disulfide bond</keyword>
<dbReference type="PANTHER" id="PTHR11738:SF186">
    <property type="entry name" value="OSTEOCLAST-ASSOCIATED IMMUNOGLOBULIN-LIKE RECEPTOR"/>
    <property type="match status" value="1"/>
</dbReference>
<dbReference type="PANTHER" id="PTHR11738">
    <property type="entry name" value="MHC CLASS I NK CELL RECEPTOR"/>
    <property type="match status" value="1"/>
</dbReference>
<reference evidence="6" key="1">
    <citation type="journal article" date="2023" name="DNA Res.">
        <title>Chromosome-level genome assembly of Phrynocephalus forsythii using third-generation DNA sequencing and Hi-C analysis.</title>
        <authorList>
            <person name="Qi Y."/>
            <person name="Zhao W."/>
            <person name="Zhao Y."/>
            <person name="Niu C."/>
            <person name="Cao S."/>
            <person name="Zhang Y."/>
        </authorList>
    </citation>
    <scope>NUCLEOTIDE SEQUENCE</scope>
    <source>
        <tissue evidence="6">Muscle</tissue>
    </source>
</reference>
<evidence type="ECO:0000256" key="3">
    <source>
        <dbReference type="ARBA" id="ARBA00023319"/>
    </source>
</evidence>
<dbReference type="Pfam" id="PF17737">
    <property type="entry name" value="Ig_C19orf38"/>
    <property type="match status" value="1"/>
</dbReference>
<keyword evidence="1" id="KW-0732">Signal</keyword>
<comment type="caution">
    <text evidence="6">The sequence shown here is derived from an EMBL/GenBank/DDBJ whole genome shotgun (WGS) entry which is preliminary data.</text>
</comment>
<dbReference type="Gene3D" id="2.60.40.10">
    <property type="entry name" value="Immunoglobulins"/>
    <property type="match status" value="1"/>
</dbReference>
<keyword evidence="4" id="KW-0472">Membrane</keyword>
<keyword evidence="4" id="KW-0812">Transmembrane</keyword>
<dbReference type="InterPro" id="IPR036179">
    <property type="entry name" value="Ig-like_dom_sf"/>
</dbReference>
<evidence type="ECO:0000256" key="4">
    <source>
        <dbReference type="SAM" id="Phobius"/>
    </source>
</evidence>
<dbReference type="GO" id="GO:0002764">
    <property type="term" value="P:immune response-regulating signaling pathway"/>
    <property type="evidence" value="ECO:0007669"/>
    <property type="project" value="TreeGrafter"/>
</dbReference>
<evidence type="ECO:0000313" key="7">
    <source>
        <dbReference type="Proteomes" id="UP001142489"/>
    </source>
</evidence>
<evidence type="ECO:0000259" key="5">
    <source>
        <dbReference type="Pfam" id="PF17737"/>
    </source>
</evidence>
<evidence type="ECO:0000256" key="2">
    <source>
        <dbReference type="ARBA" id="ARBA00023157"/>
    </source>
</evidence>
<feature type="domain" description="C19orf38 Ig" evidence="5">
    <location>
        <begin position="24"/>
        <end position="104"/>
    </location>
</feature>
<dbReference type="InterPro" id="IPR050412">
    <property type="entry name" value="Ig-like_Receptors_ImmuneReg"/>
</dbReference>
<dbReference type="InterPro" id="IPR013783">
    <property type="entry name" value="Ig-like_fold"/>
</dbReference>
<dbReference type="EMBL" id="JAPFRF010000012">
    <property type="protein sequence ID" value="KAJ7313993.1"/>
    <property type="molecule type" value="Genomic_DNA"/>
</dbReference>
<dbReference type="FunFam" id="2.60.40.10:FF:000049">
    <property type="entry name" value="Leukocyte immunoglobulin-like receptor subfamily B member 1"/>
    <property type="match status" value="1"/>
</dbReference>
<keyword evidence="7" id="KW-1185">Reference proteome</keyword>
<keyword evidence="4" id="KW-1133">Transmembrane helix</keyword>
<proteinExistence type="predicted"/>
<feature type="transmembrane region" description="Helical" evidence="4">
    <location>
        <begin position="258"/>
        <end position="278"/>
    </location>
</feature>
<keyword evidence="3" id="KW-0393">Immunoglobulin domain</keyword>
<organism evidence="6 7">
    <name type="scientific">Phrynocephalus forsythii</name>
    <dbReference type="NCBI Taxonomy" id="171643"/>
    <lineage>
        <taxon>Eukaryota</taxon>
        <taxon>Metazoa</taxon>
        <taxon>Chordata</taxon>
        <taxon>Craniata</taxon>
        <taxon>Vertebrata</taxon>
        <taxon>Euteleostomi</taxon>
        <taxon>Lepidosauria</taxon>
        <taxon>Squamata</taxon>
        <taxon>Bifurcata</taxon>
        <taxon>Unidentata</taxon>
        <taxon>Episquamata</taxon>
        <taxon>Toxicofera</taxon>
        <taxon>Iguania</taxon>
        <taxon>Acrodonta</taxon>
        <taxon>Agamidae</taxon>
        <taxon>Agaminae</taxon>
        <taxon>Phrynocephalus</taxon>
    </lineage>
</organism>
<dbReference type="AlphaFoldDB" id="A0A9Q1AVV9"/>
<gene>
    <name evidence="6" type="ORF">JRQ81_005854</name>
</gene>
<name>A0A9Q1AVV9_9SAUR</name>
<evidence type="ECO:0000256" key="1">
    <source>
        <dbReference type="ARBA" id="ARBA00022729"/>
    </source>
</evidence>
<dbReference type="Proteomes" id="UP001142489">
    <property type="component" value="Unassembled WGS sequence"/>
</dbReference>
<dbReference type="InterPro" id="IPR041066">
    <property type="entry name" value="C19orf38_Ig"/>
</dbReference>
<dbReference type="SUPFAM" id="SSF48726">
    <property type="entry name" value="Immunoglobulin"/>
    <property type="match status" value="1"/>
</dbReference>
<evidence type="ECO:0000313" key="6">
    <source>
        <dbReference type="EMBL" id="KAJ7313993.1"/>
    </source>
</evidence>
<sequence>MPIPIPILLLTITLPEPSIYWHQSTEGKHRLRCAAQEEYAGSLFFLYQGSSREPVAVKKALPTQSEVIFAAHTMGPSEQFHCRYEIWEGGKAILSPLSSPTNITEDHYPKPSIAVSPGNKVVAGQDWTIHCWASFAGVSFVLYQAREYRIEVTSEEDSCTAKFSLRNVTVANADRYTCYYHSITEPIVWSNASDPVELIIIDANEVPCYEEVLVDTAGKYRVNCTFPSHTEGWLYLYQDGQLLGSHPLSPDFTMLNSLRLGIGFSLLILAFLFVANACREKMYQEY</sequence>
<dbReference type="OrthoDB" id="9897029at2759"/>
<protein>
    <recommendedName>
        <fullName evidence="5">C19orf38 Ig domain-containing protein</fullName>
    </recommendedName>
</protein>